<evidence type="ECO:0000256" key="1">
    <source>
        <dbReference type="SAM" id="SignalP"/>
    </source>
</evidence>
<proteinExistence type="predicted"/>
<gene>
    <name evidence="2" type="ORF">ENR64_26365</name>
</gene>
<keyword evidence="1" id="KW-0732">Signal</keyword>
<feature type="chain" id="PRO_5028482028" description="P-type conjugative transfer protein TrbJ" evidence="1">
    <location>
        <begin position="29"/>
        <end position="271"/>
    </location>
</feature>
<evidence type="ECO:0008006" key="3">
    <source>
        <dbReference type="Google" id="ProtNLM"/>
    </source>
</evidence>
<dbReference type="AlphaFoldDB" id="A0A7C3KJ41"/>
<protein>
    <recommendedName>
        <fullName evidence="3">P-type conjugative transfer protein TrbJ</fullName>
    </recommendedName>
</protein>
<name>A0A7C3KJ41_9CYAN</name>
<sequence>MRLRWMSIRLITLFLVVGVGSVNSPAFARTQDTGRDPVEAAIRDQVNGSNVYVSNTGNQINDFLGDVQNFVQNDLLSPVNNLIQSTLGAFQVPDLSQLWSQIMGGSASRDPGAVLSETLENKTNGRSSYGIREDLSKYAARATATGVADQSTLSQEAQTQMAQVRQATQQNTQESVRLGEESQGLDVTQRIMQNLSQQTALNSQMNERVLQEAQQARVDRAIGNTLSAQTARELSAITTADRRKNISAGNAASQQGGLLMMPGGVTLGSDQ</sequence>
<comment type="caution">
    <text evidence="2">The sequence shown here is derived from an EMBL/GenBank/DDBJ whole genome shotgun (WGS) entry which is preliminary data.</text>
</comment>
<dbReference type="EMBL" id="DSRU01000383">
    <property type="protein sequence ID" value="HFN01212.1"/>
    <property type="molecule type" value="Genomic_DNA"/>
</dbReference>
<evidence type="ECO:0000313" key="2">
    <source>
        <dbReference type="EMBL" id="HFN01212.1"/>
    </source>
</evidence>
<accession>A0A7C3KJ41</accession>
<reference evidence="2" key="1">
    <citation type="journal article" date="2020" name="mSystems">
        <title>Genome- and Community-Level Interaction Insights into Carbon Utilization and Element Cycling Functions of Hydrothermarchaeota in Hydrothermal Sediment.</title>
        <authorList>
            <person name="Zhou Z."/>
            <person name="Liu Y."/>
            <person name="Xu W."/>
            <person name="Pan J."/>
            <person name="Luo Z.H."/>
            <person name="Li M."/>
        </authorList>
    </citation>
    <scope>NUCLEOTIDE SEQUENCE [LARGE SCALE GENOMIC DNA]</scope>
    <source>
        <strain evidence="2">SpSt-418</strain>
    </source>
</reference>
<feature type="signal peptide" evidence="1">
    <location>
        <begin position="1"/>
        <end position="28"/>
    </location>
</feature>
<organism evidence="2">
    <name type="scientific">Oscillatoriales cyanobacterium SpSt-418</name>
    <dbReference type="NCBI Taxonomy" id="2282169"/>
    <lineage>
        <taxon>Bacteria</taxon>
        <taxon>Bacillati</taxon>
        <taxon>Cyanobacteriota</taxon>
        <taxon>Cyanophyceae</taxon>
        <taxon>Oscillatoriophycideae</taxon>
        <taxon>Oscillatoriales</taxon>
    </lineage>
</organism>